<dbReference type="CDD" id="cd00041">
    <property type="entry name" value="CUB"/>
    <property type="match status" value="2"/>
</dbReference>
<dbReference type="SUPFAM" id="SSF49854">
    <property type="entry name" value="Spermadhesin, CUB domain"/>
    <property type="match status" value="3"/>
</dbReference>
<dbReference type="InterPro" id="IPR035976">
    <property type="entry name" value="Sushi/SCR/CCP_sf"/>
</dbReference>
<dbReference type="Pfam" id="PF00084">
    <property type="entry name" value="Sushi"/>
    <property type="match status" value="2"/>
</dbReference>
<evidence type="ECO:0000313" key="8">
    <source>
        <dbReference type="Proteomes" id="UP000472267"/>
    </source>
</evidence>
<evidence type="ECO:0000259" key="5">
    <source>
        <dbReference type="PROSITE" id="PS01180"/>
    </source>
</evidence>
<evidence type="ECO:0000256" key="4">
    <source>
        <dbReference type="PROSITE-ProRule" id="PRU00302"/>
    </source>
</evidence>
<evidence type="ECO:0000256" key="2">
    <source>
        <dbReference type="ARBA" id="ARBA00023157"/>
    </source>
</evidence>
<dbReference type="FunFam" id="2.10.70.10:FF:000002">
    <property type="entry name" value="CUB and Sushi multiple domains 3"/>
    <property type="match status" value="2"/>
</dbReference>
<keyword evidence="2 3" id="KW-1015">Disulfide bond</keyword>
<dbReference type="AlphaFoldDB" id="A0A672H5K8"/>
<dbReference type="GO" id="GO:0005615">
    <property type="term" value="C:extracellular space"/>
    <property type="evidence" value="ECO:0007669"/>
    <property type="project" value="TreeGrafter"/>
</dbReference>
<comment type="caution">
    <text evidence="4">Lacks conserved residue(s) required for the propagation of feature annotation.</text>
</comment>
<keyword evidence="1" id="KW-0378">Hydrolase</keyword>
<dbReference type="Gene3D" id="2.10.70.10">
    <property type="entry name" value="Complement Module, domain 1"/>
    <property type="match status" value="2"/>
</dbReference>
<keyword evidence="1" id="KW-0720">Serine protease</keyword>
<reference evidence="7" key="2">
    <citation type="submission" date="2025-08" db="UniProtKB">
        <authorList>
            <consortium name="Ensembl"/>
        </authorList>
    </citation>
    <scope>IDENTIFICATION</scope>
</reference>
<dbReference type="Proteomes" id="UP000472267">
    <property type="component" value="Chromosome 11"/>
</dbReference>
<dbReference type="PANTHER" id="PTHR24255:SF37">
    <property type="entry name" value="CUB AND SUSHI MULTIPLE DOMAINS 3"/>
    <property type="match status" value="1"/>
</dbReference>
<dbReference type="InterPro" id="IPR000859">
    <property type="entry name" value="CUB_dom"/>
</dbReference>
<dbReference type="Pfam" id="PF00431">
    <property type="entry name" value="CUB"/>
    <property type="match status" value="2"/>
</dbReference>
<evidence type="ECO:0000256" key="3">
    <source>
        <dbReference type="PROSITE-ProRule" id="PRU00059"/>
    </source>
</evidence>
<name>A0A672H5K8_SALFA</name>
<dbReference type="Ensembl" id="ENSSFAT00005025344.1">
    <property type="protein sequence ID" value="ENSSFAP00005024364.1"/>
    <property type="gene ID" value="ENSSFAG00005012326.1"/>
</dbReference>
<keyword evidence="1" id="KW-0645">Protease</keyword>
<dbReference type="SMART" id="SM00032">
    <property type="entry name" value="CCP"/>
    <property type="match status" value="2"/>
</dbReference>
<feature type="domain" description="CUB" evidence="5">
    <location>
        <begin position="287"/>
        <end position="393"/>
    </location>
</feature>
<evidence type="ECO:0000313" key="7">
    <source>
        <dbReference type="Ensembl" id="ENSSFAP00005024364.1"/>
    </source>
</evidence>
<feature type="disulfide bond" evidence="3">
    <location>
        <begin position="109"/>
        <end position="136"/>
    </location>
</feature>
<dbReference type="PROSITE" id="PS01180">
    <property type="entry name" value="CUB"/>
    <property type="match status" value="2"/>
</dbReference>
<dbReference type="SMART" id="SM00042">
    <property type="entry name" value="CUB"/>
    <property type="match status" value="2"/>
</dbReference>
<evidence type="ECO:0000259" key="6">
    <source>
        <dbReference type="PROSITE" id="PS50923"/>
    </source>
</evidence>
<sequence length="408" mass="45100">LLGTYTGTLMQGLSLTSTSNYLWLEFYSDHEMTAAGFRLIYHSFELSHCDEPGVPQFGFKISDQGHFAGSAITFGCDQGYTLHGSGILKCMTGERRAWDNHLPSCIAECGGSFKGESTGRILSPGYPFPYDNNLRCTWTIETGISGVHLSFSLQFLAFDTEASHDILKVWDGPPENEMSLKEVSGSLLPEGIHSTLNVVTIQFETDFYITKSGFAIDFSSEYIILTCRDPGIPMNGSRNGEGREPGDSVTFSCDPGYELQGESRITCIQVENRYYWQPSPPSCIAPCGGNVTGSSGFILSPNYPHPYPHSKDCDWLIAVHSDYVISLAFISIEPNYDFLYIYDGPDSSAHLIGSFQDSKLPEKIESTSNFMYLAFRSDGSVSYTGFHLEYKGTLGAPQLRLHDSFSHV</sequence>
<reference evidence="7" key="1">
    <citation type="submission" date="2019-06" db="EMBL/GenBank/DDBJ databases">
        <authorList>
            <consortium name="Wellcome Sanger Institute Data Sharing"/>
        </authorList>
    </citation>
    <scope>NUCLEOTIDE SEQUENCE [LARGE SCALE GENOMIC DNA]</scope>
</reference>
<evidence type="ECO:0000256" key="1">
    <source>
        <dbReference type="ARBA" id="ARBA00022825"/>
    </source>
</evidence>
<dbReference type="SUPFAM" id="SSF57535">
    <property type="entry name" value="Complement control module/SCR domain"/>
    <property type="match status" value="2"/>
</dbReference>
<dbReference type="Gene3D" id="2.60.120.290">
    <property type="entry name" value="Spermadhesin, CUB domain"/>
    <property type="match status" value="3"/>
</dbReference>
<dbReference type="GO" id="GO:0004252">
    <property type="term" value="F:serine-type endopeptidase activity"/>
    <property type="evidence" value="ECO:0007669"/>
    <property type="project" value="TreeGrafter"/>
</dbReference>
<dbReference type="CDD" id="cd00033">
    <property type="entry name" value="CCP"/>
    <property type="match status" value="2"/>
</dbReference>
<dbReference type="InterPro" id="IPR035914">
    <property type="entry name" value="Sperma_CUB_dom_sf"/>
</dbReference>
<feature type="domain" description="Sushi" evidence="6">
    <location>
        <begin position="47"/>
        <end position="107"/>
    </location>
</feature>
<feature type="domain" description="Sushi" evidence="6">
    <location>
        <begin position="225"/>
        <end position="285"/>
    </location>
</feature>
<dbReference type="PANTHER" id="PTHR24255">
    <property type="entry name" value="COMPLEMENT COMPONENT 1, S SUBCOMPONENT-RELATED"/>
    <property type="match status" value="1"/>
</dbReference>
<reference evidence="7" key="3">
    <citation type="submission" date="2025-09" db="UniProtKB">
        <authorList>
            <consortium name="Ensembl"/>
        </authorList>
    </citation>
    <scope>IDENTIFICATION</scope>
</reference>
<protein>
    <submittedName>
        <fullName evidence="7">CUB and Sushi multiple domains 3a</fullName>
    </submittedName>
</protein>
<organism evidence="7 8">
    <name type="scientific">Salarias fasciatus</name>
    <name type="common">Jewelled blenny</name>
    <name type="synonym">Blennius fasciatus</name>
    <dbReference type="NCBI Taxonomy" id="181472"/>
    <lineage>
        <taxon>Eukaryota</taxon>
        <taxon>Metazoa</taxon>
        <taxon>Chordata</taxon>
        <taxon>Craniata</taxon>
        <taxon>Vertebrata</taxon>
        <taxon>Euteleostomi</taxon>
        <taxon>Actinopterygii</taxon>
        <taxon>Neopterygii</taxon>
        <taxon>Teleostei</taxon>
        <taxon>Neoteleostei</taxon>
        <taxon>Acanthomorphata</taxon>
        <taxon>Ovalentaria</taxon>
        <taxon>Blenniimorphae</taxon>
        <taxon>Blenniiformes</taxon>
        <taxon>Blennioidei</taxon>
        <taxon>Blenniidae</taxon>
        <taxon>Salariinae</taxon>
        <taxon>Salarias</taxon>
    </lineage>
</organism>
<dbReference type="FunFam" id="2.60.120.290:FF:000001">
    <property type="entry name" value="CUB and sushi domain-containing protein 3 isoform X1"/>
    <property type="match status" value="2"/>
</dbReference>
<accession>A0A672H5K8</accession>
<feature type="domain" description="CUB" evidence="5">
    <location>
        <begin position="109"/>
        <end position="221"/>
    </location>
</feature>
<gene>
    <name evidence="7" type="primary">LOC115397239</name>
</gene>
<keyword evidence="8" id="KW-1185">Reference proteome</keyword>
<proteinExistence type="predicted"/>
<keyword evidence="4" id="KW-0768">Sushi</keyword>
<dbReference type="InterPro" id="IPR000436">
    <property type="entry name" value="Sushi_SCR_CCP_dom"/>
</dbReference>
<dbReference type="PROSITE" id="PS50923">
    <property type="entry name" value="SUSHI"/>
    <property type="match status" value="2"/>
</dbReference>